<dbReference type="PROSITE" id="PS50977">
    <property type="entry name" value="HTH_TETR_2"/>
    <property type="match status" value="1"/>
</dbReference>
<dbReference type="SUPFAM" id="SSF46689">
    <property type="entry name" value="Homeodomain-like"/>
    <property type="match status" value="1"/>
</dbReference>
<sequence>MSNTLSPTAKQAKAQQIARVAWQLFEQQAFTDISMAQIARQAGVAKGTLFNYYPTKESLFMTLLLTGYQRYFTTLTADLAKGPALTPTQLKTRLLAETRTLITDHATLVRLNALRGPVLERHADREQTQQGRQDLYAANLALGQTVAAKVPGLSVATASHLFVSQSAIISGLMNLAGLERFNHTSLATDFPIFQIDLETEACQTFGYYLDGILEEELHANSKRS</sequence>
<dbReference type="PRINTS" id="PR00455">
    <property type="entry name" value="HTHTETR"/>
</dbReference>
<dbReference type="PANTHER" id="PTHR30055:SF234">
    <property type="entry name" value="HTH-TYPE TRANSCRIPTIONAL REGULATOR BETI"/>
    <property type="match status" value="1"/>
</dbReference>
<evidence type="ECO:0000259" key="5">
    <source>
        <dbReference type="PROSITE" id="PS50977"/>
    </source>
</evidence>
<feature type="domain" description="HTH tetR-type" evidence="5">
    <location>
        <begin position="11"/>
        <end position="71"/>
    </location>
</feature>
<evidence type="ECO:0000256" key="2">
    <source>
        <dbReference type="ARBA" id="ARBA00023125"/>
    </source>
</evidence>
<feature type="DNA-binding region" description="H-T-H motif" evidence="4">
    <location>
        <begin position="34"/>
        <end position="53"/>
    </location>
</feature>
<keyword evidence="7" id="KW-1185">Reference proteome</keyword>
<organism evidence="6 7">
    <name type="scientific">Levilactobacillus lanxiensis</name>
    <dbReference type="NCBI Taxonomy" id="2799568"/>
    <lineage>
        <taxon>Bacteria</taxon>
        <taxon>Bacillati</taxon>
        <taxon>Bacillota</taxon>
        <taxon>Bacilli</taxon>
        <taxon>Lactobacillales</taxon>
        <taxon>Lactobacillaceae</taxon>
        <taxon>Levilactobacillus</taxon>
    </lineage>
</organism>
<keyword evidence="2 4" id="KW-0238">DNA-binding</keyword>
<dbReference type="InterPro" id="IPR009057">
    <property type="entry name" value="Homeodomain-like_sf"/>
</dbReference>
<gene>
    <name evidence="6" type="ORF">ACFQ44_00565</name>
</gene>
<dbReference type="Pfam" id="PF17929">
    <property type="entry name" value="TetR_C_34"/>
    <property type="match status" value="1"/>
</dbReference>
<dbReference type="EMBL" id="JBHTOD010000001">
    <property type="protein sequence ID" value="MFD1454167.1"/>
    <property type="molecule type" value="Genomic_DNA"/>
</dbReference>
<dbReference type="PANTHER" id="PTHR30055">
    <property type="entry name" value="HTH-TYPE TRANSCRIPTIONAL REGULATOR RUTR"/>
    <property type="match status" value="1"/>
</dbReference>
<protein>
    <submittedName>
        <fullName evidence="6">TetR/AcrR family transcriptional regulator</fullName>
    </submittedName>
</protein>
<evidence type="ECO:0000256" key="1">
    <source>
        <dbReference type="ARBA" id="ARBA00023015"/>
    </source>
</evidence>
<dbReference type="InterPro" id="IPR001647">
    <property type="entry name" value="HTH_TetR"/>
</dbReference>
<evidence type="ECO:0000256" key="3">
    <source>
        <dbReference type="ARBA" id="ARBA00023163"/>
    </source>
</evidence>
<dbReference type="InterPro" id="IPR041483">
    <property type="entry name" value="TetR_C_34"/>
</dbReference>
<name>A0ABW4D2G2_9LACO</name>
<dbReference type="Gene3D" id="1.10.357.10">
    <property type="entry name" value="Tetracycline Repressor, domain 2"/>
    <property type="match status" value="1"/>
</dbReference>
<keyword evidence="1" id="KW-0805">Transcription regulation</keyword>
<evidence type="ECO:0000313" key="7">
    <source>
        <dbReference type="Proteomes" id="UP001597189"/>
    </source>
</evidence>
<dbReference type="InterPro" id="IPR050109">
    <property type="entry name" value="HTH-type_TetR-like_transc_reg"/>
</dbReference>
<dbReference type="Proteomes" id="UP001597189">
    <property type="component" value="Unassembled WGS sequence"/>
</dbReference>
<keyword evidence="3" id="KW-0804">Transcription</keyword>
<proteinExistence type="predicted"/>
<comment type="caution">
    <text evidence="6">The sequence shown here is derived from an EMBL/GenBank/DDBJ whole genome shotgun (WGS) entry which is preliminary data.</text>
</comment>
<dbReference type="RefSeq" id="WP_203642637.1">
    <property type="nucleotide sequence ID" value="NZ_BOLN01000001.1"/>
</dbReference>
<dbReference type="Pfam" id="PF00440">
    <property type="entry name" value="TetR_N"/>
    <property type="match status" value="1"/>
</dbReference>
<accession>A0ABW4D2G2</accession>
<evidence type="ECO:0000313" key="6">
    <source>
        <dbReference type="EMBL" id="MFD1454167.1"/>
    </source>
</evidence>
<reference evidence="7" key="1">
    <citation type="journal article" date="2019" name="Int. J. Syst. Evol. Microbiol.">
        <title>The Global Catalogue of Microorganisms (GCM) 10K type strain sequencing project: providing services to taxonomists for standard genome sequencing and annotation.</title>
        <authorList>
            <consortium name="The Broad Institute Genomics Platform"/>
            <consortium name="The Broad Institute Genome Sequencing Center for Infectious Disease"/>
            <person name="Wu L."/>
            <person name="Ma J."/>
        </authorList>
    </citation>
    <scope>NUCLEOTIDE SEQUENCE [LARGE SCALE GENOMIC DNA]</scope>
    <source>
        <strain evidence="7">CCM 8979</strain>
    </source>
</reference>
<evidence type="ECO:0000256" key="4">
    <source>
        <dbReference type="PROSITE-ProRule" id="PRU00335"/>
    </source>
</evidence>